<accession>A0A5J6V2X4</accession>
<dbReference type="InterPro" id="IPR054206">
    <property type="entry name" value="DUF6912"/>
</dbReference>
<dbReference type="KEGG" id="serw:FY030_04205"/>
<dbReference type="Proteomes" id="UP000326546">
    <property type="component" value="Chromosome"/>
</dbReference>
<reference evidence="1 2" key="1">
    <citation type="submission" date="2019-09" db="EMBL/GenBank/DDBJ databases">
        <title>Serinicoccus pratensis sp. nov., isolated from meadow soil.</title>
        <authorList>
            <person name="Zhang W."/>
        </authorList>
    </citation>
    <scope>NUCLEOTIDE SEQUENCE [LARGE SCALE GENOMIC DNA]</scope>
    <source>
        <strain evidence="1 2">W204</strain>
    </source>
</reference>
<organism evidence="1 2">
    <name type="scientific">Ornithinimicrobium pratense</name>
    <dbReference type="NCBI Taxonomy" id="2593973"/>
    <lineage>
        <taxon>Bacteria</taxon>
        <taxon>Bacillati</taxon>
        <taxon>Actinomycetota</taxon>
        <taxon>Actinomycetes</taxon>
        <taxon>Micrococcales</taxon>
        <taxon>Ornithinimicrobiaceae</taxon>
        <taxon>Ornithinimicrobium</taxon>
    </lineage>
</organism>
<protein>
    <submittedName>
        <fullName evidence="1">Uncharacterized protein</fullName>
    </submittedName>
</protein>
<gene>
    <name evidence="1" type="ORF">FY030_04205</name>
</gene>
<dbReference type="AlphaFoldDB" id="A0A5J6V2X4"/>
<proteinExistence type="predicted"/>
<dbReference type="OrthoDB" id="4866617at2"/>
<dbReference type="Pfam" id="PF21853">
    <property type="entry name" value="DUF6912"/>
    <property type="match status" value="1"/>
</dbReference>
<sequence length="169" mass="17845">MATRGLTGSSVRPVERGGAMATLRCYLPLSPEQLQTLRTDRRLAGPLRATTVTRSVRASLPSGDQDEWEYAALQAAAVGLAAEGHPVIVAAVDLVEEAVDAARPEGPQVRVGDVDLPRVAAIHVGDDVVTGDPSALPGPDEEIELSWYDTTELGQVIELADALAEGQRQ</sequence>
<dbReference type="EMBL" id="CP044427">
    <property type="protein sequence ID" value="QFG68027.1"/>
    <property type="molecule type" value="Genomic_DNA"/>
</dbReference>
<name>A0A5J6V2X4_9MICO</name>
<keyword evidence="2" id="KW-1185">Reference proteome</keyword>
<evidence type="ECO:0000313" key="1">
    <source>
        <dbReference type="EMBL" id="QFG68027.1"/>
    </source>
</evidence>
<dbReference type="RefSeq" id="WP_158060418.1">
    <property type="nucleotide sequence ID" value="NZ_CP044427.1"/>
</dbReference>
<evidence type="ECO:0000313" key="2">
    <source>
        <dbReference type="Proteomes" id="UP000326546"/>
    </source>
</evidence>